<feature type="active site" evidence="6">
    <location>
        <position position="313"/>
    </location>
</feature>
<keyword evidence="4 9" id="KW-1133">Transmembrane helix</keyword>
<dbReference type="PANTHER" id="PTHR47371">
    <property type="entry name" value="LIPOTEICHOIC ACID SYNTHASE"/>
    <property type="match status" value="1"/>
</dbReference>
<dbReference type="Proteomes" id="UP000261278">
    <property type="component" value="Unassembled WGS sequence"/>
</dbReference>
<dbReference type="InterPro" id="IPR000917">
    <property type="entry name" value="Sulfatase_N"/>
</dbReference>
<evidence type="ECO:0000256" key="2">
    <source>
        <dbReference type="ARBA" id="ARBA00022475"/>
    </source>
</evidence>
<reference evidence="13 14" key="1">
    <citation type="submission" date="2018-08" db="EMBL/GenBank/DDBJ databases">
        <title>A genome reference for cultivated species of the human gut microbiota.</title>
        <authorList>
            <person name="Zou Y."/>
            <person name="Xue W."/>
            <person name="Luo G."/>
        </authorList>
    </citation>
    <scope>NUCLEOTIDE SEQUENCE [LARGE SCALE GENOMIC DNA]</scope>
    <source>
        <strain evidence="12 14">AM09-18</strain>
        <strain evidence="11 13">TF05-18</strain>
    </source>
</reference>
<evidence type="ECO:0000256" key="4">
    <source>
        <dbReference type="ARBA" id="ARBA00022989"/>
    </source>
</evidence>
<gene>
    <name evidence="12" type="ORF">DW105_06465</name>
    <name evidence="11" type="ORF">DXC44_06385</name>
</gene>
<feature type="transmembrane region" description="Helical" evidence="9">
    <location>
        <begin position="7"/>
        <end position="29"/>
    </location>
</feature>
<evidence type="ECO:0000256" key="7">
    <source>
        <dbReference type="PIRSR" id="PIRSR005091-2"/>
    </source>
</evidence>
<dbReference type="RefSeq" id="WP_117677946.1">
    <property type="nucleotide sequence ID" value="NZ_JACBPU010000002.1"/>
</dbReference>
<dbReference type="PIRSF" id="PIRSF005091">
    <property type="entry name" value="Mmb_sulf_HI1246"/>
    <property type="match status" value="1"/>
</dbReference>
<feature type="transmembrane region" description="Helical" evidence="9">
    <location>
        <begin position="128"/>
        <end position="148"/>
    </location>
</feature>
<evidence type="ECO:0000256" key="1">
    <source>
        <dbReference type="ARBA" id="ARBA00004651"/>
    </source>
</evidence>
<evidence type="ECO:0000313" key="13">
    <source>
        <dbReference type="Proteomes" id="UP000261278"/>
    </source>
</evidence>
<keyword evidence="7" id="KW-0479">Metal-binding</keyword>
<dbReference type="InterPro" id="IPR050448">
    <property type="entry name" value="OpgB/LTA_synthase_biosynth"/>
</dbReference>
<organism evidence="11 13">
    <name type="scientific">Phocaeicola vulgatus</name>
    <name type="common">Bacteroides vulgatus</name>
    <dbReference type="NCBI Taxonomy" id="821"/>
    <lineage>
        <taxon>Bacteria</taxon>
        <taxon>Pseudomonadati</taxon>
        <taxon>Bacteroidota</taxon>
        <taxon>Bacteroidia</taxon>
        <taxon>Bacteroidales</taxon>
        <taxon>Bacteroidaceae</taxon>
        <taxon>Phocaeicola</taxon>
    </lineage>
</organism>
<dbReference type="InterPro" id="IPR017850">
    <property type="entry name" value="Alkaline_phosphatase_core_sf"/>
</dbReference>
<keyword evidence="7" id="KW-0464">Manganese</keyword>
<feature type="transmembrane region" description="Helical" evidence="9">
    <location>
        <begin position="86"/>
        <end position="108"/>
    </location>
</feature>
<dbReference type="Pfam" id="PF00884">
    <property type="entry name" value="Sulfatase"/>
    <property type="match status" value="1"/>
</dbReference>
<dbReference type="CDD" id="cd16015">
    <property type="entry name" value="LTA_synthase"/>
    <property type="match status" value="1"/>
</dbReference>
<feature type="binding site" evidence="8">
    <location>
        <position position="313"/>
    </location>
    <ligand>
        <name>Mn(2+)</name>
        <dbReference type="ChEBI" id="CHEBI:29035"/>
    </ligand>
</feature>
<dbReference type="AlphaFoldDB" id="A0A3E4T8T6"/>
<dbReference type="Proteomes" id="UP000283958">
    <property type="component" value="Unassembled WGS sequence"/>
</dbReference>
<proteinExistence type="predicted"/>
<evidence type="ECO:0000313" key="14">
    <source>
        <dbReference type="Proteomes" id="UP000283958"/>
    </source>
</evidence>
<comment type="caution">
    <text evidence="11">The sequence shown here is derived from an EMBL/GenBank/DDBJ whole genome shotgun (WGS) entry which is preliminary data.</text>
</comment>
<accession>A0A3E4T8T6</accession>
<dbReference type="GO" id="GO:0046872">
    <property type="term" value="F:metal ion binding"/>
    <property type="evidence" value="ECO:0007669"/>
    <property type="project" value="UniProtKB-KW"/>
</dbReference>
<dbReference type="Gene3D" id="3.40.720.10">
    <property type="entry name" value="Alkaline Phosphatase, subunit A"/>
    <property type="match status" value="1"/>
</dbReference>
<dbReference type="InterPro" id="IPR012160">
    <property type="entry name" value="LtaS-like"/>
</dbReference>
<evidence type="ECO:0000256" key="6">
    <source>
        <dbReference type="PIRSR" id="PIRSR005091-1"/>
    </source>
</evidence>
<evidence type="ECO:0000256" key="8">
    <source>
        <dbReference type="PIRSR" id="PIRSR005091-3"/>
    </source>
</evidence>
<dbReference type="SUPFAM" id="SSF53649">
    <property type="entry name" value="Alkaline phosphatase-like"/>
    <property type="match status" value="1"/>
</dbReference>
<keyword evidence="2" id="KW-1003">Cell membrane</keyword>
<feature type="transmembrane region" description="Helical" evidence="9">
    <location>
        <begin position="168"/>
        <end position="189"/>
    </location>
</feature>
<evidence type="ECO:0000313" key="11">
    <source>
        <dbReference type="EMBL" id="RGL87486.1"/>
    </source>
</evidence>
<feature type="binding site" evidence="7">
    <location>
        <position position="431"/>
    </location>
    <ligand>
        <name>substrate</name>
    </ligand>
</feature>
<keyword evidence="5 9" id="KW-0472">Membrane</keyword>
<dbReference type="Gene3D" id="3.30.1120.80">
    <property type="match status" value="1"/>
</dbReference>
<dbReference type="EMBL" id="QRMN01000011">
    <property type="protein sequence ID" value="RHJ78445.1"/>
    <property type="molecule type" value="Genomic_DNA"/>
</dbReference>
<evidence type="ECO:0000259" key="10">
    <source>
        <dbReference type="Pfam" id="PF00884"/>
    </source>
</evidence>
<feature type="transmembrane region" description="Helical" evidence="9">
    <location>
        <begin position="49"/>
        <end position="74"/>
    </location>
</feature>
<feature type="binding site" evidence="8">
    <location>
        <position position="479"/>
    </location>
    <ligand>
        <name>Mn(2+)</name>
        <dbReference type="ChEBI" id="CHEBI:29035"/>
    </ligand>
</feature>
<protein>
    <submittedName>
        <fullName evidence="11">Alkaline phosphatase family protein</fullName>
    </submittedName>
</protein>
<feature type="binding site" evidence="8">
    <location>
        <position position="273"/>
    </location>
    <ligand>
        <name>Mn(2+)</name>
        <dbReference type="ChEBI" id="CHEBI:29035"/>
    </ligand>
</feature>
<name>A0A3E4T8T6_PHOVU</name>
<comment type="subcellular location">
    <subcellularLocation>
        <location evidence="1">Cell membrane</location>
        <topology evidence="1">Multi-pass membrane protein</topology>
    </subcellularLocation>
</comment>
<sequence length="608" mass="68060">MKKRIAYISLYFFTVLLIFILQKPLFMLYNGSIEKGFGFADYMQVMVHGASLDAATAGYLTAFPFLLVLISIWFRKFPLKKILYGYYILAAALISIIFVVDMALYTFWGFKLDASVFLYIDSPKEALASVSVGFILLRVLAILLLIALNSWVLLKITPSVLTATRKRIAGTAGMLLLGGVLFIIIRGGVTESTSNIGQVYFSNEPFLNHSAVNPDFSLLSSMGKSQDFASEFNFFDEEKRAALFDGLYPTTDGDSIIQVLNTKRPNILIILMEGFGGAFVEPLGGLPDVTPHFNRLSKEGIFFTNCYANSFRTDRGTVCTFSGYLGLPTASVMKIPAKSRTLPAIAEGLSKAGYKTDFLYGGDINFTNMKSYLLSTGYQRLTANTDFSLAEQTSNAWGVNDDITFEYLYNQLRNRKEEGPWHTAFLTLSSHEPFEVPYHRLEDKIPNAFAYTDECLGKFIDKLKQTLVWKNLLVVCLSDHGFYYPRVGLNTAPEFYHIPMLWLGGAVKQPMKIDKIMNQTDLAATLLGQLGIDHSSFIFSRNVLGSDYTYPFAFYSFNNGFSFRDSTGVTVFDNNSESILLEEPVGSEQRINKGKAILQSVYDDLGRR</sequence>
<dbReference type="PANTHER" id="PTHR47371:SF3">
    <property type="entry name" value="PHOSPHOGLYCEROL TRANSFERASE I"/>
    <property type="match status" value="1"/>
</dbReference>
<evidence type="ECO:0000256" key="9">
    <source>
        <dbReference type="SAM" id="Phobius"/>
    </source>
</evidence>
<feature type="binding site" evidence="8">
    <location>
        <position position="480"/>
    </location>
    <ligand>
        <name>Mn(2+)</name>
        <dbReference type="ChEBI" id="CHEBI:29035"/>
    </ligand>
</feature>
<evidence type="ECO:0000256" key="3">
    <source>
        <dbReference type="ARBA" id="ARBA00022692"/>
    </source>
</evidence>
<evidence type="ECO:0000313" key="12">
    <source>
        <dbReference type="EMBL" id="RHJ78445.1"/>
    </source>
</evidence>
<dbReference type="GO" id="GO:0005886">
    <property type="term" value="C:plasma membrane"/>
    <property type="evidence" value="ECO:0007669"/>
    <property type="project" value="UniProtKB-SubCell"/>
</dbReference>
<evidence type="ECO:0000256" key="5">
    <source>
        <dbReference type="ARBA" id="ARBA00023136"/>
    </source>
</evidence>
<keyword evidence="3 9" id="KW-0812">Transmembrane</keyword>
<feature type="domain" description="Sulfatase N-terminal" evidence="10">
    <location>
        <begin position="265"/>
        <end position="532"/>
    </location>
</feature>
<dbReference type="EMBL" id="QSSN01000005">
    <property type="protein sequence ID" value="RGL87486.1"/>
    <property type="molecule type" value="Genomic_DNA"/>
</dbReference>